<comment type="caution">
    <text evidence="2">The sequence shown here is derived from an EMBL/GenBank/DDBJ whole genome shotgun (WGS) entry which is preliminary data.</text>
</comment>
<dbReference type="InParanoid" id="A0A1Y2EK31"/>
<proteinExistence type="predicted"/>
<feature type="region of interest" description="Disordered" evidence="1">
    <location>
        <begin position="346"/>
        <end position="386"/>
    </location>
</feature>
<accession>A0A1Y2EK31</accession>
<feature type="region of interest" description="Disordered" evidence="1">
    <location>
        <begin position="1"/>
        <end position="41"/>
    </location>
</feature>
<organism evidence="2 3">
    <name type="scientific">Pseudomassariella vexata</name>
    <dbReference type="NCBI Taxonomy" id="1141098"/>
    <lineage>
        <taxon>Eukaryota</taxon>
        <taxon>Fungi</taxon>
        <taxon>Dikarya</taxon>
        <taxon>Ascomycota</taxon>
        <taxon>Pezizomycotina</taxon>
        <taxon>Sordariomycetes</taxon>
        <taxon>Xylariomycetidae</taxon>
        <taxon>Amphisphaeriales</taxon>
        <taxon>Pseudomassariaceae</taxon>
        <taxon>Pseudomassariella</taxon>
    </lineage>
</organism>
<reference evidence="2 3" key="1">
    <citation type="submission" date="2016-07" db="EMBL/GenBank/DDBJ databases">
        <title>Pervasive Adenine N6-methylation of Active Genes in Fungi.</title>
        <authorList>
            <consortium name="DOE Joint Genome Institute"/>
            <person name="Mondo S.J."/>
            <person name="Dannebaum R.O."/>
            <person name="Kuo R.C."/>
            <person name="Labutti K."/>
            <person name="Haridas S."/>
            <person name="Kuo A."/>
            <person name="Salamov A."/>
            <person name="Ahrendt S.R."/>
            <person name="Lipzen A."/>
            <person name="Sullivan W."/>
            <person name="Andreopoulos W.B."/>
            <person name="Clum A."/>
            <person name="Lindquist E."/>
            <person name="Daum C."/>
            <person name="Ramamoorthy G.K."/>
            <person name="Gryganskyi A."/>
            <person name="Culley D."/>
            <person name="Magnuson J.K."/>
            <person name="James T.Y."/>
            <person name="O'Malley M.A."/>
            <person name="Stajich J.E."/>
            <person name="Spatafora J.W."/>
            <person name="Visel A."/>
            <person name="Grigoriev I.V."/>
        </authorList>
    </citation>
    <scope>NUCLEOTIDE SEQUENCE [LARGE SCALE GENOMIC DNA]</scope>
    <source>
        <strain evidence="2 3">CBS 129021</strain>
    </source>
</reference>
<evidence type="ECO:0000313" key="2">
    <source>
        <dbReference type="EMBL" id="ORY71877.1"/>
    </source>
</evidence>
<feature type="compositionally biased region" description="Acidic residues" evidence="1">
    <location>
        <begin position="122"/>
        <end position="146"/>
    </location>
</feature>
<feature type="region of interest" description="Disordered" evidence="1">
    <location>
        <begin position="184"/>
        <end position="229"/>
    </location>
</feature>
<dbReference type="OrthoDB" id="4838114at2759"/>
<dbReference type="Proteomes" id="UP000193689">
    <property type="component" value="Unassembled WGS sequence"/>
</dbReference>
<name>A0A1Y2EK31_9PEZI</name>
<dbReference type="AlphaFoldDB" id="A0A1Y2EK31"/>
<protein>
    <submittedName>
        <fullName evidence="2">Uncharacterized protein</fullName>
    </submittedName>
</protein>
<sequence>MSLVECPLLSREQNPNQKNMDESENSTTVSLHEKSCDSYTTHSTYDEDALDEFTDMDEECIMGQATVMDTTKDSKRASVVEAPTVPQRSSLRASKIFDKLRLTSIESATQSLASTHEMYLSSEEDASSSADDFSDYESDTATDESPESPVRRRRSHEDTAKIVSVVFSGKPCIVELPRRAISPVSVETRPQTSGAESQRPPRQPMRQSSLFTTTTLPTQRPSFLNTDPYATGNYCMDSPKDDEVASPRTPRNMAVFRGVSRTLSLVRKRSRHTLNQFNKNGAGDSPTLTSSSSTLDLLQTVTAPEAPPKEEEKLAEIVTSPTVMSPQSPVSYNDIIKAATRAAKRNTTCATTPSQPISPMSPISPATPKKGLLKGLNMNRRRSMKA</sequence>
<keyword evidence="3" id="KW-1185">Reference proteome</keyword>
<dbReference type="RefSeq" id="XP_040721469.1">
    <property type="nucleotide sequence ID" value="XM_040854271.1"/>
</dbReference>
<evidence type="ECO:0000313" key="3">
    <source>
        <dbReference type="Proteomes" id="UP000193689"/>
    </source>
</evidence>
<feature type="region of interest" description="Disordered" evidence="1">
    <location>
        <begin position="116"/>
        <end position="156"/>
    </location>
</feature>
<dbReference type="EMBL" id="MCFJ01000001">
    <property type="protein sequence ID" value="ORY71877.1"/>
    <property type="molecule type" value="Genomic_DNA"/>
</dbReference>
<feature type="compositionally biased region" description="Polar residues" evidence="1">
    <location>
        <begin position="205"/>
        <end position="225"/>
    </location>
</feature>
<dbReference type="GeneID" id="63770483"/>
<gene>
    <name evidence="2" type="ORF">BCR38DRAFT_22373</name>
</gene>
<evidence type="ECO:0000256" key="1">
    <source>
        <dbReference type="SAM" id="MobiDB-lite"/>
    </source>
</evidence>
<feature type="compositionally biased region" description="Low complexity" evidence="1">
    <location>
        <begin position="346"/>
        <end position="368"/>
    </location>
</feature>